<evidence type="ECO:0000313" key="2">
    <source>
        <dbReference type="Proteomes" id="UP000789901"/>
    </source>
</evidence>
<organism evidence="1 2">
    <name type="scientific">Gigaspora margarita</name>
    <dbReference type="NCBI Taxonomy" id="4874"/>
    <lineage>
        <taxon>Eukaryota</taxon>
        <taxon>Fungi</taxon>
        <taxon>Fungi incertae sedis</taxon>
        <taxon>Mucoromycota</taxon>
        <taxon>Glomeromycotina</taxon>
        <taxon>Glomeromycetes</taxon>
        <taxon>Diversisporales</taxon>
        <taxon>Gigasporaceae</taxon>
        <taxon>Gigaspora</taxon>
    </lineage>
</organism>
<sequence>VKTLTAINFDKRYCTTVAVVDNHDNREAAAHQSDVDHQPDIDQ</sequence>
<comment type="caution">
    <text evidence="1">The sequence shown here is derived from an EMBL/GenBank/DDBJ whole genome shotgun (WGS) entry which is preliminary data.</text>
</comment>
<protein>
    <submittedName>
        <fullName evidence="1">46092_t:CDS:1</fullName>
    </submittedName>
</protein>
<keyword evidence="2" id="KW-1185">Reference proteome</keyword>
<gene>
    <name evidence="1" type="ORF">GMARGA_LOCUS23237</name>
</gene>
<evidence type="ECO:0000313" key="1">
    <source>
        <dbReference type="EMBL" id="CAG8801646.1"/>
    </source>
</evidence>
<dbReference type="Proteomes" id="UP000789901">
    <property type="component" value="Unassembled WGS sequence"/>
</dbReference>
<accession>A0ABN7VW05</accession>
<proteinExistence type="predicted"/>
<dbReference type="EMBL" id="CAJVQB010023350">
    <property type="protein sequence ID" value="CAG8801646.1"/>
    <property type="molecule type" value="Genomic_DNA"/>
</dbReference>
<name>A0ABN7VW05_GIGMA</name>
<reference evidence="1 2" key="1">
    <citation type="submission" date="2021-06" db="EMBL/GenBank/DDBJ databases">
        <authorList>
            <person name="Kallberg Y."/>
            <person name="Tangrot J."/>
            <person name="Rosling A."/>
        </authorList>
    </citation>
    <scope>NUCLEOTIDE SEQUENCE [LARGE SCALE GENOMIC DNA]</scope>
    <source>
        <strain evidence="1 2">120-4 pot B 10/14</strain>
    </source>
</reference>
<feature type="non-terminal residue" evidence="1">
    <location>
        <position position="1"/>
    </location>
</feature>